<dbReference type="GO" id="GO:0016020">
    <property type="term" value="C:membrane"/>
    <property type="evidence" value="ECO:0007669"/>
    <property type="project" value="InterPro"/>
</dbReference>
<evidence type="ECO:0000256" key="6">
    <source>
        <dbReference type="ARBA" id="ARBA00022723"/>
    </source>
</evidence>
<name>A0A1Y5TNN5_9RHOB</name>
<dbReference type="SUPFAM" id="SSF81343">
    <property type="entry name" value="Fumarate reductase respiratory complex transmembrane subunits"/>
    <property type="match status" value="1"/>
</dbReference>
<dbReference type="CDD" id="cd03495">
    <property type="entry name" value="SQR_TypeC_SdhD_like"/>
    <property type="match status" value="1"/>
</dbReference>
<keyword evidence="9 10" id="KW-0472">Membrane</keyword>
<keyword evidence="12" id="KW-1185">Reference proteome</keyword>
<dbReference type="Gene3D" id="1.20.1300.10">
    <property type="entry name" value="Fumarate reductase/succinate dehydrogenase, transmembrane subunit"/>
    <property type="match status" value="1"/>
</dbReference>
<dbReference type="AlphaFoldDB" id="A0A1Y5TNN5"/>
<evidence type="ECO:0008006" key="13">
    <source>
        <dbReference type="Google" id="ProtNLM"/>
    </source>
</evidence>
<dbReference type="EMBL" id="FWFO01000004">
    <property type="protein sequence ID" value="SLN66410.1"/>
    <property type="molecule type" value="Genomic_DNA"/>
</dbReference>
<feature type="transmembrane region" description="Helical" evidence="10">
    <location>
        <begin position="31"/>
        <end position="52"/>
    </location>
</feature>
<comment type="function">
    <text evidence="2">Membrane-anchoring subunit of succinate dehydrogenase (SDH).</text>
</comment>
<evidence type="ECO:0000313" key="12">
    <source>
        <dbReference type="Proteomes" id="UP000193077"/>
    </source>
</evidence>
<evidence type="ECO:0000256" key="4">
    <source>
        <dbReference type="ARBA" id="ARBA00022617"/>
    </source>
</evidence>
<evidence type="ECO:0000256" key="7">
    <source>
        <dbReference type="ARBA" id="ARBA00022989"/>
    </source>
</evidence>
<evidence type="ECO:0000256" key="1">
    <source>
        <dbReference type="ARBA" id="ARBA00001971"/>
    </source>
</evidence>
<evidence type="ECO:0000313" key="11">
    <source>
        <dbReference type="EMBL" id="SLN66410.1"/>
    </source>
</evidence>
<reference evidence="11 12" key="1">
    <citation type="submission" date="2017-03" db="EMBL/GenBank/DDBJ databases">
        <authorList>
            <person name="Afonso C.L."/>
            <person name="Miller P.J."/>
            <person name="Scott M.A."/>
            <person name="Spackman E."/>
            <person name="Goraichik I."/>
            <person name="Dimitrov K.M."/>
            <person name="Suarez D.L."/>
            <person name="Swayne D.E."/>
        </authorList>
    </citation>
    <scope>NUCLEOTIDE SEQUENCE [LARGE SCALE GENOMIC DNA]</scope>
    <source>
        <strain evidence="11 12">CECT 7639</strain>
    </source>
</reference>
<keyword evidence="8" id="KW-0408">Iron</keyword>
<keyword evidence="6" id="KW-0479">Metal-binding</keyword>
<evidence type="ECO:0000256" key="9">
    <source>
        <dbReference type="ARBA" id="ARBA00023136"/>
    </source>
</evidence>
<keyword evidence="5 10" id="KW-0812">Transmembrane</keyword>
<comment type="subcellular location">
    <subcellularLocation>
        <location evidence="3">Membrane</location>
    </subcellularLocation>
</comment>
<dbReference type="InterPro" id="IPR000701">
    <property type="entry name" value="SuccDH_FuR_B_TM-su"/>
</dbReference>
<organism evidence="11 12">
    <name type="scientific">Falsiruegeria litorea R37</name>
    <dbReference type="NCBI Taxonomy" id="1200284"/>
    <lineage>
        <taxon>Bacteria</taxon>
        <taxon>Pseudomonadati</taxon>
        <taxon>Pseudomonadota</taxon>
        <taxon>Alphaproteobacteria</taxon>
        <taxon>Rhodobacterales</taxon>
        <taxon>Roseobacteraceae</taxon>
        <taxon>Falsiruegeria</taxon>
    </lineage>
</organism>
<dbReference type="InterPro" id="IPR034804">
    <property type="entry name" value="SQR/QFR_C/D"/>
</dbReference>
<keyword evidence="4" id="KW-0349">Heme</keyword>
<dbReference type="Proteomes" id="UP000193077">
    <property type="component" value="Unassembled WGS sequence"/>
</dbReference>
<evidence type="ECO:0000256" key="2">
    <source>
        <dbReference type="ARBA" id="ARBA00004050"/>
    </source>
</evidence>
<dbReference type="Pfam" id="PF01127">
    <property type="entry name" value="Sdh_cyt"/>
    <property type="match status" value="1"/>
</dbReference>
<accession>A0A1Y5TNN5</accession>
<evidence type="ECO:0000256" key="10">
    <source>
        <dbReference type="SAM" id="Phobius"/>
    </source>
</evidence>
<sequence length="123" mass="13346">MRYLTDRKRAVGLGAGGSGTQGHWQMMVRSMIMVVITPLFLITFGMGLGGTYEEALAYYSQPIPAIIIALSLIVGLTQLMHEANEAIEDYIHGVKEKLTLVATKAFAYTLIVAGLFALVKLAL</sequence>
<protein>
    <recommendedName>
        <fullName evidence="13">Succinate dehydrogenase hydrophobic membrane anchor subunit</fullName>
    </recommendedName>
</protein>
<dbReference type="OrthoDB" id="9809280at2"/>
<gene>
    <name evidence="11" type="ORF">TRL7639_03776</name>
</gene>
<evidence type="ECO:0000256" key="5">
    <source>
        <dbReference type="ARBA" id="ARBA00022692"/>
    </source>
</evidence>
<keyword evidence="7 10" id="KW-1133">Transmembrane helix</keyword>
<proteinExistence type="predicted"/>
<comment type="cofactor">
    <cofactor evidence="1">
        <name>heme</name>
        <dbReference type="ChEBI" id="CHEBI:30413"/>
    </cofactor>
</comment>
<feature type="transmembrane region" description="Helical" evidence="10">
    <location>
        <begin position="58"/>
        <end position="77"/>
    </location>
</feature>
<feature type="transmembrane region" description="Helical" evidence="10">
    <location>
        <begin position="98"/>
        <end position="119"/>
    </location>
</feature>
<evidence type="ECO:0000256" key="3">
    <source>
        <dbReference type="ARBA" id="ARBA00004370"/>
    </source>
</evidence>
<dbReference type="RefSeq" id="WP_085797418.1">
    <property type="nucleotide sequence ID" value="NZ_FWFO01000004.1"/>
</dbReference>
<evidence type="ECO:0000256" key="8">
    <source>
        <dbReference type="ARBA" id="ARBA00023004"/>
    </source>
</evidence>